<proteinExistence type="predicted"/>
<reference evidence="1 2" key="1">
    <citation type="journal article" date="2022" name="Arch. Microbiol.">
        <title>Paraburkholderia bengalensis sp. nov. isolated from roots of Oryza sativa, IR64.</title>
        <authorList>
            <person name="Nag P."/>
            <person name="Mondal N."/>
            <person name="Sarkar J."/>
            <person name="Das S."/>
        </authorList>
    </citation>
    <scope>NUCLEOTIDE SEQUENCE [LARGE SCALE GENOMIC DNA]</scope>
    <source>
        <strain evidence="1 2">IR64_4_BI</strain>
    </source>
</reference>
<dbReference type="Proteomes" id="UP001386437">
    <property type="component" value="Unassembled WGS sequence"/>
</dbReference>
<organism evidence="1 2">
    <name type="scientific">Paraburkholderia bengalensis</name>
    <dbReference type="NCBI Taxonomy" id="2747562"/>
    <lineage>
        <taxon>Bacteria</taxon>
        <taxon>Pseudomonadati</taxon>
        <taxon>Pseudomonadota</taxon>
        <taxon>Betaproteobacteria</taxon>
        <taxon>Burkholderiales</taxon>
        <taxon>Burkholderiaceae</taxon>
        <taxon>Paraburkholderia</taxon>
    </lineage>
</organism>
<gene>
    <name evidence="1" type="ORF">H3V53_14465</name>
</gene>
<dbReference type="EMBL" id="JACFYJ010000020">
    <property type="protein sequence ID" value="MEI5998365.1"/>
    <property type="molecule type" value="Genomic_DNA"/>
</dbReference>
<sequence length="95" mass="10447">MFDAEAAVTLLNNCAERVLPESGDMYLDVLREGNLTFTHERGFVGTPGIDDITVCLAESLYFRDGSRALRVTSPHSASGWTHWTALQPLAHGQLQ</sequence>
<evidence type="ECO:0000313" key="1">
    <source>
        <dbReference type="EMBL" id="MEI5998365.1"/>
    </source>
</evidence>
<dbReference type="RefSeq" id="WP_336598522.1">
    <property type="nucleotide sequence ID" value="NZ_JACFYJ010000020.1"/>
</dbReference>
<evidence type="ECO:0000313" key="2">
    <source>
        <dbReference type="Proteomes" id="UP001386437"/>
    </source>
</evidence>
<name>A0ABU8IS37_9BURK</name>
<protein>
    <submittedName>
        <fullName evidence="1">Uncharacterized protein</fullName>
    </submittedName>
</protein>
<comment type="caution">
    <text evidence="1">The sequence shown here is derived from an EMBL/GenBank/DDBJ whole genome shotgun (WGS) entry which is preliminary data.</text>
</comment>
<accession>A0ABU8IS37</accession>
<keyword evidence="2" id="KW-1185">Reference proteome</keyword>